<dbReference type="InterPro" id="IPR011989">
    <property type="entry name" value="ARM-like"/>
</dbReference>
<protein>
    <submittedName>
        <fullName evidence="4">Armadillo-type protein</fullName>
    </submittedName>
</protein>
<dbReference type="Gene3D" id="1.25.10.10">
    <property type="entry name" value="Leucine-rich Repeat Variant"/>
    <property type="match status" value="1"/>
</dbReference>
<dbReference type="InterPro" id="IPR016024">
    <property type="entry name" value="ARM-type_fold"/>
</dbReference>
<evidence type="ECO:0000256" key="3">
    <source>
        <dbReference type="SAM" id="MobiDB-lite"/>
    </source>
</evidence>
<keyword evidence="1" id="KW-0833">Ubl conjugation pathway</keyword>
<evidence type="ECO:0000256" key="1">
    <source>
        <dbReference type="ARBA" id="ARBA00022786"/>
    </source>
</evidence>
<dbReference type="PANTHER" id="PTHR23315">
    <property type="entry name" value="U BOX DOMAIN-CONTAINING"/>
    <property type="match status" value="1"/>
</dbReference>
<reference evidence="4" key="1">
    <citation type="submission" date="2017-04" db="EMBL/GenBank/DDBJ databases">
        <title>Population genomics of picophytoplankton unveils novel chromosome hypervariability.</title>
        <authorList>
            <consortium name="DOE Joint Genome Institute"/>
            <person name="Blanc-Mathieu R."/>
            <person name="Krasovec M."/>
            <person name="Hebrard M."/>
            <person name="Yau S."/>
            <person name="Desgranges E."/>
            <person name="Martin J."/>
            <person name="Schackwitz W."/>
            <person name="Kuo A."/>
            <person name="Salin G."/>
            <person name="Donnadieu C."/>
            <person name="Desdevises Y."/>
            <person name="Sanchez-Ferandin S."/>
            <person name="Moreau H."/>
            <person name="Rivals E."/>
            <person name="Grigoriev I.V."/>
            <person name="Grimsley N."/>
            <person name="Eyre-Walker A."/>
            <person name="Piganeau G."/>
        </authorList>
    </citation>
    <scope>NUCLEOTIDE SEQUENCE [LARGE SCALE GENOMIC DNA]</scope>
    <source>
        <strain evidence="4">RCC 1115</strain>
    </source>
</reference>
<dbReference type="AlphaFoldDB" id="A0A1Y5I7H3"/>
<name>A0A1Y5I7H3_OSTTA</name>
<dbReference type="Pfam" id="PF00514">
    <property type="entry name" value="Arm"/>
    <property type="match status" value="1"/>
</dbReference>
<dbReference type="EMBL" id="KZ155790">
    <property type="protein sequence ID" value="OUS45498.1"/>
    <property type="molecule type" value="Genomic_DNA"/>
</dbReference>
<accession>A0A1Y5I7H3</accession>
<evidence type="ECO:0000256" key="2">
    <source>
        <dbReference type="PROSITE-ProRule" id="PRU00259"/>
    </source>
</evidence>
<dbReference type="PANTHER" id="PTHR23315:SF7">
    <property type="entry name" value="U-BOX DOMAIN-CONTAINING PROTEIN 4"/>
    <property type="match status" value="1"/>
</dbReference>
<feature type="region of interest" description="Disordered" evidence="3">
    <location>
        <begin position="1"/>
        <end position="22"/>
    </location>
</feature>
<gene>
    <name evidence="4" type="ORF">BE221DRAFT_77270</name>
</gene>
<evidence type="ECO:0000313" key="4">
    <source>
        <dbReference type="EMBL" id="OUS45498.1"/>
    </source>
</evidence>
<feature type="non-terminal residue" evidence="4">
    <location>
        <position position="1"/>
    </location>
</feature>
<dbReference type="SUPFAM" id="SSF48371">
    <property type="entry name" value="ARM repeat"/>
    <property type="match status" value="1"/>
</dbReference>
<proteinExistence type="predicted"/>
<dbReference type="InterPro" id="IPR000225">
    <property type="entry name" value="Armadillo"/>
</dbReference>
<organism evidence="4">
    <name type="scientific">Ostreococcus tauri</name>
    <name type="common">Marine green alga</name>
    <dbReference type="NCBI Taxonomy" id="70448"/>
    <lineage>
        <taxon>Eukaryota</taxon>
        <taxon>Viridiplantae</taxon>
        <taxon>Chlorophyta</taxon>
        <taxon>Mamiellophyceae</taxon>
        <taxon>Mamiellales</taxon>
        <taxon>Bathycoccaceae</taxon>
        <taxon>Ostreococcus</taxon>
    </lineage>
</organism>
<feature type="repeat" description="ARM" evidence="2">
    <location>
        <begin position="148"/>
        <end position="191"/>
    </location>
</feature>
<dbReference type="Proteomes" id="UP000195557">
    <property type="component" value="Unassembled WGS sequence"/>
</dbReference>
<dbReference type="PROSITE" id="PS50176">
    <property type="entry name" value="ARM_REPEAT"/>
    <property type="match status" value="1"/>
</dbReference>
<sequence>IHSFNAPSPSHRPSDRSVGRSVVTQRRAKANTLFPRARPTRRVVPHSSTRCCTAQRACDRRVRSRASPRTLWTRRGTDALVVRTLRELACEAEGPAVSFTKTTRGSQLLSLISVVVRNVSLNDKVGALRALQLLRCNDSALQRLARAGTVPVLLRALSCEHDEEMRENAARALVALASSHEGCQVMVRGGAVAALSAACARAAREGGGVRDEAQYAADALERISGRNDAYDHRALFPISSEPSELDLVAESTAKSLVEVLCSEMTVVHVDASEALSQMASSGPTGRRAVARCATVLPLVTTALGGARQRIASMECLRCVAGIPSTTSESEDLVVRLSRDREELTMKEKVIAASGTASSLGGINFFHDMIDVLGSVLELRHSLEPAAADAALALWALAWQPSNRAHMVEPSYRIIERLTALAREGCSTSRDDALSVLAVLALDDDGRDAIRAQVEGARLLDYLANTAEGGAHSPRGYAGSAGLSFDELIDRSRQRERSSTRLSIAVSRMGVDG</sequence>